<dbReference type="PROSITE" id="PS50932">
    <property type="entry name" value="HTH_LACI_2"/>
    <property type="match status" value="1"/>
</dbReference>
<dbReference type="SUPFAM" id="SSF47413">
    <property type="entry name" value="lambda repressor-like DNA-binding domains"/>
    <property type="match status" value="1"/>
</dbReference>
<evidence type="ECO:0000256" key="1">
    <source>
        <dbReference type="ARBA" id="ARBA00022491"/>
    </source>
</evidence>
<dbReference type="GO" id="GO:0003700">
    <property type="term" value="F:DNA-binding transcription factor activity"/>
    <property type="evidence" value="ECO:0007669"/>
    <property type="project" value="TreeGrafter"/>
</dbReference>
<keyword evidence="3" id="KW-0238">DNA-binding</keyword>
<dbReference type="GO" id="GO:0000976">
    <property type="term" value="F:transcription cis-regulatory region binding"/>
    <property type="evidence" value="ECO:0007669"/>
    <property type="project" value="TreeGrafter"/>
</dbReference>
<sequence length="336" mass="37070">MKQSSSKPSKVTSNDVAERAGVSRWTVSRALTPGKSISESVRQRVLAAAEELGYKPNLLARSLSTQKTGLIAVVVDCFINHNVSKLMDRLTAELQSQGLRAVVLNVTHYQRVTELVEHADQLQCDGVIFLGATLTDDFVSLTSKIQRIPIVIAFRDCDLPEPFVFTTEDYAAGEEIAELLLQQKASRFAYFGGPPGVSTFVRRQEGFEAKLKQSGISLTQTFHCDNYDQFLACSVFERYLADTDKSKRVDAIFCENDAIAFGVLDAMRAHECLQEIAVVGFDDVPYAASKSYQLTTYAPPVDKIIKETVAVMLGESPESKRMNGNMVVRASHLLGQ</sequence>
<dbReference type="Gene3D" id="3.40.50.2300">
    <property type="match status" value="2"/>
</dbReference>
<dbReference type="AlphaFoldDB" id="A0A4R6X7M0"/>
<dbReference type="Gene3D" id="1.10.260.40">
    <property type="entry name" value="lambda repressor-like DNA-binding domains"/>
    <property type="match status" value="1"/>
</dbReference>
<gene>
    <name evidence="6" type="ORF">C8D85_1472</name>
</gene>
<dbReference type="OrthoDB" id="6619319at2"/>
<dbReference type="CDD" id="cd01392">
    <property type="entry name" value="HTH_LacI"/>
    <property type="match status" value="1"/>
</dbReference>
<dbReference type="RefSeq" id="WP_133561167.1">
    <property type="nucleotide sequence ID" value="NZ_SNZA01000002.1"/>
</dbReference>
<dbReference type="Proteomes" id="UP000295729">
    <property type="component" value="Unassembled WGS sequence"/>
</dbReference>
<keyword evidence="4" id="KW-0804">Transcription</keyword>
<dbReference type="InterPro" id="IPR010982">
    <property type="entry name" value="Lambda_DNA-bd_dom_sf"/>
</dbReference>
<dbReference type="PANTHER" id="PTHR30146:SF95">
    <property type="entry name" value="RIBOSE OPERON REPRESSOR"/>
    <property type="match status" value="1"/>
</dbReference>
<protein>
    <submittedName>
        <fullName evidence="6">LacI family transcriptional regulator</fullName>
    </submittedName>
</protein>
<comment type="caution">
    <text evidence="6">The sequence shown here is derived from an EMBL/GenBank/DDBJ whole genome shotgun (WGS) entry which is preliminary data.</text>
</comment>
<keyword evidence="1" id="KW-0678">Repressor</keyword>
<evidence type="ECO:0000256" key="4">
    <source>
        <dbReference type="ARBA" id="ARBA00023163"/>
    </source>
</evidence>
<keyword evidence="7" id="KW-1185">Reference proteome</keyword>
<evidence type="ECO:0000259" key="5">
    <source>
        <dbReference type="PROSITE" id="PS50932"/>
    </source>
</evidence>
<dbReference type="InterPro" id="IPR028082">
    <property type="entry name" value="Peripla_BP_I"/>
</dbReference>
<dbReference type="Pfam" id="PF13377">
    <property type="entry name" value="Peripla_BP_3"/>
    <property type="match status" value="1"/>
</dbReference>
<dbReference type="SUPFAM" id="SSF53822">
    <property type="entry name" value="Periplasmic binding protein-like I"/>
    <property type="match status" value="1"/>
</dbReference>
<dbReference type="EMBL" id="SNZA01000002">
    <property type="protein sequence ID" value="TDR13939.1"/>
    <property type="molecule type" value="Genomic_DNA"/>
</dbReference>
<dbReference type="InterPro" id="IPR046335">
    <property type="entry name" value="LacI/GalR-like_sensor"/>
</dbReference>
<accession>A0A4R6X7M0</accession>
<evidence type="ECO:0000256" key="3">
    <source>
        <dbReference type="ARBA" id="ARBA00023125"/>
    </source>
</evidence>
<evidence type="ECO:0000313" key="6">
    <source>
        <dbReference type="EMBL" id="TDR13939.1"/>
    </source>
</evidence>
<evidence type="ECO:0000313" key="7">
    <source>
        <dbReference type="Proteomes" id="UP000295729"/>
    </source>
</evidence>
<dbReference type="SMART" id="SM00354">
    <property type="entry name" value="HTH_LACI"/>
    <property type="match status" value="1"/>
</dbReference>
<reference evidence="6 7" key="1">
    <citation type="submission" date="2019-03" db="EMBL/GenBank/DDBJ databases">
        <title>Genomic Encyclopedia of Type Strains, Phase IV (KMG-IV): sequencing the most valuable type-strain genomes for metagenomic binning, comparative biology and taxonomic classification.</title>
        <authorList>
            <person name="Goeker M."/>
        </authorList>
    </citation>
    <scope>NUCLEOTIDE SEQUENCE [LARGE SCALE GENOMIC DNA]</scope>
    <source>
        <strain evidence="6 7">DSM 5604</strain>
    </source>
</reference>
<evidence type="ECO:0000256" key="2">
    <source>
        <dbReference type="ARBA" id="ARBA00023015"/>
    </source>
</evidence>
<proteinExistence type="predicted"/>
<feature type="domain" description="HTH lacI-type" evidence="5">
    <location>
        <begin position="11"/>
        <end position="65"/>
    </location>
</feature>
<dbReference type="PANTHER" id="PTHR30146">
    <property type="entry name" value="LACI-RELATED TRANSCRIPTIONAL REPRESSOR"/>
    <property type="match status" value="1"/>
</dbReference>
<organism evidence="6 7">
    <name type="scientific">Marinomonas communis</name>
    <dbReference type="NCBI Taxonomy" id="28254"/>
    <lineage>
        <taxon>Bacteria</taxon>
        <taxon>Pseudomonadati</taxon>
        <taxon>Pseudomonadota</taxon>
        <taxon>Gammaproteobacteria</taxon>
        <taxon>Oceanospirillales</taxon>
        <taxon>Oceanospirillaceae</taxon>
        <taxon>Marinomonas</taxon>
    </lineage>
</organism>
<name>A0A4R6X7M0_9GAMM</name>
<dbReference type="InterPro" id="IPR000843">
    <property type="entry name" value="HTH_LacI"/>
</dbReference>
<keyword evidence="2" id="KW-0805">Transcription regulation</keyword>
<dbReference type="Pfam" id="PF00356">
    <property type="entry name" value="LacI"/>
    <property type="match status" value="1"/>
</dbReference>